<dbReference type="RefSeq" id="WP_090224632.1">
    <property type="nucleotide sequence ID" value="NZ_FOZP01000003.1"/>
</dbReference>
<evidence type="ECO:0000313" key="1">
    <source>
        <dbReference type="EMBL" id="SFS48698.1"/>
    </source>
</evidence>
<organism evidence="1 2">
    <name type="scientific">Lutibacter maritimus</name>
    <dbReference type="NCBI Taxonomy" id="593133"/>
    <lineage>
        <taxon>Bacteria</taxon>
        <taxon>Pseudomonadati</taxon>
        <taxon>Bacteroidota</taxon>
        <taxon>Flavobacteriia</taxon>
        <taxon>Flavobacteriales</taxon>
        <taxon>Flavobacteriaceae</taxon>
        <taxon>Lutibacter</taxon>
    </lineage>
</organism>
<proteinExistence type="predicted"/>
<dbReference type="InterPro" id="IPR014867">
    <property type="entry name" value="Spore_coat_CotH_CotH2/3/7"/>
</dbReference>
<dbReference type="STRING" id="593133.SAMN04488006_1609"/>
<gene>
    <name evidence="1" type="ORF">SAMN04488006_1609</name>
</gene>
<dbReference type="EMBL" id="FOZP01000003">
    <property type="protein sequence ID" value="SFS48698.1"/>
    <property type="molecule type" value="Genomic_DNA"/>
</dbReference>
<reference evidence="2" key="1">
    <citation type="submission" date="2016-10" db="EMBL/GenBank/DDBJ databases">
        <authorList>
            <person name="Varghese N."/>
            <person name="Submissions S."/>
        </authorList>
    </citation>
    <scope>NUCLEOTIDE SEQUENCE [LARGE SCALE GENOMIC DNA]</scope>
    <source>
        <strain evidence="2">DSM 24450</strain>
    </source>
</reference>
<sequence length="510" mass="59121">MKNFKTQILLKSVQILFLITALYLTSCSDNEPKVQPIEEGTEMIDFAFLKANNPNLSGDVYLNKEGNTFKGRVPYTVDIKNLVASYIQNGLEVEVNNTVQDAGITANDFTNKVTFTVKTTDGRAQDYEVDVTYFTGLPIVYVNTVGNVPIDSKDVEVDGFFEVNGVRNFSAIESSEMEIRGRGNSTWSIHPKKPYQMKLSDKTEVLGMPKDKKWIFLAEYSDKTLMRNKIAFEMGYLSNLDWTPKSEFAEVFVNNEYVGTYNISQKVEESSNRVNLGDTGYLLEIDQLERLDPEDVYFRTNDFLINIKEPDLEYNSSEYNYVKDLVNEFELVLKSSDFKNPTTGYAKYIDVDSFIDWYLISEITKNQDSRDFSSIFLNVMPGEKIKMGPLWDFDLAFGNVNYSEATNPTGFWVKDHKWYARLFQDPVFVNKVKSRFSYFKSNQNLILNKMDFYANYLKYAQDENDAKWNVLGNYVWPNPVVYNTYQEEVNHLKNWYTERMNWLSTAYNSL</sequence>
<accession>A0A1I6Q8L9</accession>
<dbReference type="Proteomes" id="UP000199312">
    <property type="component" value="Unassembled WGS sequence"/>
</dbReference>
<name>A0A1I6Q8L9_9FLAO</name>
<keyword evidence="2" id="KW-1185">Reference proteome</keyword>
<dbReference type="Pfam" id="PF08757">
    <property type="entry name" value="CotH"/>
    <property type="match status" value="1"/>
</dbReference>
<dbReference type="Gene3D" id="2.60.40.2340">
    <property type="match status" value="1"/>
</dbReference>
<dbReference type="AlphaFoldDB" id="A0A1I6Q8L9"/>
<evidence type="ECO:0000313" key="2">
    <source>
        <dbReference type="Proteomes" id="UP000199312"/>
    </source>
</evidence>
<protein>
    <submittedName>
        <fullName evidence="1">CotH protein</fullName>
    </submittedName>
</protein>
<dbReference type="OrthoDB" id="9803752at2"/>